<evidence type="ECO:0000256" key="3">
    <source>
        <dbReference type="ARBA" id="ARBA00023125"/>
    </source>
</evidence>
<dbReference type="Gene3D" id="1.10.10.10">
    <property type="entry name" value="Winged helix-like DNA-binding domain superfamily/Winged helix DNA-binding domain"/>
    <property type="match status" value="1"/>
</dbReference>
<evidence type="ECO:0000313" key="7">
    <source>
        <dbReference type="Proteomes" id="UP001589834"/>
    </source>
</evidence>
<evidence type="ECO:0000256" key="2">
    <source>
        <dbReference type="ARBA" id="ARBA00023015"/>
    </source>
</evidence>
<dbReference type="Pfam" id="PF03466">
    <property type="entry name" value="LysR_substrate"/>
    <property type="match status" value="1"/>
</dbReference>
<dbReference type="Proteomes" id="UP001589834">
    <property type="component" value="Unassembled WGS sequence"/>
</dbReference>
<reference evidence="6 7" key="1">
    <citation type="submission" date="2024-09" db="EMBL/GenBank/DDBJ databases">
        <authorList>
            <person name="Sun Q."/>
            <person name="Mori K."/>
        </authorList>
    </citation>
    <scope>NUCLEOTIDE SEQUENCE [LARGE SCALE GENOMIC DNA]</scope>
    <source>
        <strain evidence="6 7">NCAIM B.02336</strain>
    </source>
</reference>
<dbReference type="SUPFAM" id="SSF53850">
    <property type="entry name" value="Periplasmic binding protein-like II"/>
    <property type="match status" value="1"/>
</dbReference>
<protein>
    <submittedName>
        <fullName evidence="6">LysR substrate-binding domain-containing protein</fullName>
    </submittedName>
</protein>
<dbReference type="InterPro" id="IPR036390">
    <property type="entry name" value="WH_DNA-bd_sf"/>
</dbReference>
<dbReference type="InterPro" id="IPR000847">
    <property type="entry name" value="LysR_HTH_N"/>
</dbReference>
<dbReference type="EMBL" id="JBHLTN010000021">
    <property type="protein sequence ID" value="MFC0593229.1"/>
    <property type="molecule type" value="Genomic_DNA"/>
</dbReference>
<keyword evidence="3" id="KW-0238">DNA-binding</keyword>
<accession>A0ABV6PUJ7</accession>
<evidence type="ECO:0000256" key="1">
    <source>
        <dbReference type="ARBA" id="ARBA00009437"/>
    </source>
</evidence>
<sequence length="301" mass="33866">MKSNLSLDDLQIFQQVAQHGGITATARATGLPAATLSRRLKQLERAVGGRLLERNAHHFALTELGEGYYQRCTPLLAELRDIRQQLSERHARLSGCLRVTAPVGAAQNWLGQCFNAFLHQYPGIELELVLSNQIEDLVEQHIDAAFRVGELRDSSWVARPVRDSHVMLCAAPAYLQACGLPSHPEQLRQHTLIASYPLHEWWLEQAESGAIFRFNPQARLRVNDVAVAQDAARAGLGITLLPSYFLEGAGSAGLQVVLPDWRGIRRPLYLYYRDRDVMPARLKALIDFVMTWVRQRDEPAF</sequence>
<dbReference type="InterPro" id="IPR036388">
    <property type="entry name" value="WH-like_DNA-bd_sf"/>
</dbReference>
<dbReference type="SUPFAM" id="SSF46785">
    <property type="entry name" value="Winged helix' DNA-binding domain"/>
    <property type="match status" value="1"/>
</dbReference>
<keyword evidence="2" id="KW-0805">Transcription regulation</keyword>
<keyword evidence="7" id="KW-1185">Reference proteome</keyword>
<name>A0ABV6PUJ7_9BURK</name>
<gene>
    <name evidence="6" type="ORF">ACFFGG_11735</name>
</gene>
<comment type="similarity">
    <text evidence="1">Belongs to the LysR transcriptional regulatory family.</text>
</comment>
<comment type="caution">
    <text evidence="6">The sequence shown here is derived from an EMBL/GenBank/DDBJ whole genome shotgun (WGS) entry which is preliminary data.</text>
</comment>
<evidence type="ECO:0000259" key="5">
    <source>
        <dbReference type="PROSITE" id="PS50931"/>
    </source>
</evidence>
<dbReference type="PROSITE" id="PS50931">
    <property type="entry name" value="HTH_LYSR"/>
    <property type="match status" value="1"/>
</dbReference>
<dbReference type="Gene3D" id="3.40.190.290">
    <property type="match status" value="1"/>
</dbReference>
<dbReference type="Pfam" id="PF00126">
    <property type="entry name" value="HTH_1"/>
    <property type="match status" value="1"/>
</dbReference>
<dbReference type="PANTHER" id="PTHR30537">
    <property type="entry name" value="HTH-TYPE TRANSCRIPTIONAL REGULATOR"/>
    <property type="match status" value="1"/>
</dbReference>
<proteinExistence type="inferred from homology"/>
<dbReference type="RefSeq" id="WP_377483285.1">
    <property type="nucleotide sequence ID" value="NZ_JBHLTN010000021.1"/>
</dbReference>
<dbReference type="CDD" id="cd08422">
    <property type="entry name" value="PBP2_CrgA_like"/>
    <property type="match status" value="1"/>
</dbReference>
<evidence type="ECO:0000313" key="6">
    <source>
        <dbReference type="EMBL" id="MFC0593229.1"/>
    </source>
</evidence>
<evidence type="ECO:0000256" key="4">
    <source>
        <dbReference type="ARBA" id="ARBA00023163"/>
    </source>
</evidence>
<keyword evidence="4" id="KW-0804">Transcription</keyword>
<dbReference type="InterPro" id="IPR058163">
    <property type="entry name" value="LysR-type_TF_proteobact-type"/>
</dbReference>
<dbReference type="PANTHER" id="PTHR30537:SF5">
    <property type="entry name" value="HTH-TYPE TRANSCRIPTIONAL ACTIVATOR TTDR-RELATED"/>
    <property type="match status" value="1"/>
</dbReference>
<feature type="domain" description="HTH lysR-type" evidence="5">
    <location>
        <begin position="5"/>
        <end position="62"/>
    </location>
</feature>
<organism evidence="6 7">
    <name type="scientific">Ottowia pentelensis</name>
    <dbReference type="NCBI Taxonomy" id="511108"/>
    <lineage>
        <taxon>Bacteria</taxon>
        <taxon>Pseudomonadati</taxon>
        <taxon>Pseudomonadota</taxon>
        <taxon>Betaproteobacteria</taxon>
        <taxon>Burkholderiales</taxon>
        <taxon>Comamonadaceae</taxon>
        <taxon>Ottowia</taxon>
    </lineage>
</organism>
<dbReference type="InterPro" id="IPR005119">
    <property type="entry name" value="LysR_subst-bd"/>
</dbReference>